<evidence type="ECO:0000313" key="5">
    <source>
        <dbReference type="Proteomes" id="UP000194003"/>
    </source>
</evidence>
<dbReference type="Gene3D" id="3.90.79.10">
    <property type="entry name" value="Nucleoside Triphosphate Pyrophosphohydrolase"/>
    <property type="match status" value="1"/>
</dbReference>
<keyword evidence="2 4" id="KW-0378">Hydrolase</keyword>
<keyword evidence="5" id="KW-1185">Reference proteome</keyword>
<comment type="caution">
    <text evidence="4">The sequence shown here is derived from an EMBL/GenBank/DDBJ whole genome shotgun (WGS) entry which is preliminary data.</text>
</comment>
<proteinExistence type="predicted"/>
<dbReference type="InterPro" id="IPR015797">
    <property type="entry name" value="NUDIX_hydrolase-like_dom_sf"/>
</dbReference>
<dbReference type="SUPFAM" id="SSF55811">
    <property type="entry name" value="Nudix"/>
    <property type="match status" value="1"/>
</dbReference>
<protein>
    <submittedName>
        <fullName evidence="4">Putative NUDIX hydrolase</fullName>
    </submittedName>
</protein>
<dbReference type="GO" id="GO:0016787">
    <property type="term" value="F:hydrolase activity"/>
    <property type="evidence" value="ECO:0007669"/>
    <property type="project" value="UniProtKB-KW"/>
</dbReference>
<dbReference type="InterPro" id="IPR020084">
    <property type="entry name" value="NUDIX_hydrolase_CS"/>
</dbReference>
<dbReference type="InterPro" id="IPR000086">
    <property type="entry name" value="NUDIX_hydrolase_dom"/>
</dbReference>
<dbReference type="AlphaFoldDB" id="A0A1Y2K2B1"/>
<evidence type="ECO:0000256" key="2">
    <source>
        <dbReference type="ARBA" id="ARBA00022801"/>
    </source>
</evidence>
<reference evidence="4 5" key="1">
    <citation type="journal article" date="2016" name="BMC Genomics">
        <title>Combined genomic and structural analyses of a cultured magnetotactic bacterium reveals its niche adaptation to a dynamic environment.</title>
        <authorList>
            <person name="Araujo A.C."/>
            <person name="Morillo V."/>
            <person name="Cypriano J."/>
            <person name="Teixeira L.C."/>
            <person name="Leao P."/>
            <person name="Lyra S."/>
            <person name="Almeida L.G."/>
            <person name="Bazylinski D.A."/>
            <person name="Vasconcellos A.T."/>
            <person name="Abreu F."/>
            <person name="Lins U."/>
        </authorList>
    </citation>
    <scope>NUCLEOTIDE SEQUENCE [LARGE SCALE GENOMIC DNA]</scope>
    <source>
        <strain evidence="4 5">IT-1</strain>
    </source>
</reference>
<dbReference type="PROSITE" id="PS51462">
    <property type="entry name" value="NUDIX"/>
    <property type="match status" value="1"/>
</dbReference>
<dbReference type="RefSeq" id="WP_085444581.1">
    <property type="nucleotide sequence ID" value="NZ_LVJN01000020.1"/>
</dbReference>
<dbReference type="STRING" id="1434232.MAIT1_02175"/>
<dbReference type="EMBL" id="LVJN01000020">
    <property type="protein sequence ID" value="OSM02089.1"/>
    <property type="molecule type" value="Genomic_DNA"/>
</dbReference>
<evidence type="ECO:0000313" key="4">
    <source>
        <dbReference type="EMBL" id="OSM02089.1"/>
    </source>
</evidence>
<name>A0A1Y2K2B1_9PROT</name>
<organism evidence="4 5">
    <name type="scientific">Magnetofaba australis IT-1</name>
    <dbReference type="NCBI Taxonomy" id="1434232"/>
    <lineage>
        <taxon>Bacteria</taxon>
        <taxon>Pseudomonadati</taxon>
        <taxon>Pseudomonadota</taxon>
        <taxon>Magnetococcia</taxon>
        <taxon>Magnetococcales</taxon>
        <taxon>Magnetococcaceae</taxon>
        <taxon>Magnetofaba</taxon>
    </lineage>
</organism>
<dbReference type="OrthoDB" id="8480561at2"/>
<dbReference type="Proteomes" id="UP000194003">
    <property type="component" value="Unassembled WGS sequence"/>
</dbReference>
<evidence type="ECO:0000259" key="3">
    <source>
        <dbReference type="PROSITE" id="PS51462"/>
    </source>
</evidence>
<dbReference type="Pfam" id="PF00293">
    <property type="entry name" value="NUDIX"/>
    <property type="match status" value="1"/>
</dbReference>
<feature type="domain" description="Nudix hydrolase" evidence="3">
    <location>
        <begin position="1"/>
        <end position="129"/>
    </location>
</feature>
<comment type="cofactor">
    <cofactor evidence="1">
        <name>Mg(2+)</name>
        <dbReference type="ChEBI" id="CHEBI:18420"/>
    </cofactor>
</comment>
<dbReference type="PANTHER" id="PTHR43046">
    <property type="entry name" value="GDP-MANNOSE MANNOSYL HYDROLASE"/>
    <property type="match status" value="1"/>
</dbReference>
<evidence type="ECO:0000256" key="1">
    <source>
        <dbReference type="ARBA" id="ARBA00001946"/>
    </source>
</evidence>
<accession>A0A1Y2K2B1</accession>
<dbReference type="PANTHER" id="PTHR43046:SF16">
    <property type="entry name" value="ADP-RIBOSE PYROPHOSPHATASE YJHB-RELATED"/>
    <property type="match status" value="1"/>
</dbReference>
<gene>
    <name evidence="4" type="ORF">MAIT1_02175</name>
</gene>
<dbReference type="PROSITE" id="PS00893">
    <property type="entry name" value="NUDIX_BOX"/>
    <property type="match status" value="1"/>
</dbReference>
<sequence>MIIRPCGVLVEAGRLLAMRYEYGGQERFNLPGGNLEAGEEARDCLEREFLEELGLRVEVGALLATLQTNANGRDVLHMVFAVTAQGPIEPHLNPQETSALGWLWMDAESLADAAFYPATPADLLQLWALQKSGAVDHLGLIHQPWL</sequence>